<proteinExistence type="predicted"/>
<evidence type="ECO:0000256" key="4">
    <source>
        <dbReference type="ARBA" id="ARBA00023134"/>
    </source>
</evidence>
<dbReference type="Gene3D" id="3.40.50.300">
    <property type="entry name" value="P-loop containing nucleotide triphosphate hydrolases"/>
    <property type="match status" value="2"/>
</dbReference>
<evidence type="ECO:0000313" key="8">
    <source>
        <dbReference type="Proteomes" id="UP000321901"/>
    </source>
</evidence>
<dbReference type="PANTHER" id="PTHR10465:SF0">
    <property type="entry name" value="SARCALUMENIN"/>
    <property type="match status" value="1"/>
</dbReference>
<dbReference type="Pfam" id="PF00350">
    <property type="entry name" value="Dynamin_N"/>
    <property type="match status" value="2"/>
</dbReference>
<evidence type="ECO:0000256" key="1">
    <source>
        <dbReference type="ARBA" id="ARBA00004370"/>
    </source>
</evidence>
<reference evidence="7 8" key="1">
    <citation type="submission" date="2019-07" db="EMBL/GenBank/DDBJ databases">
        <title>Whole genome shotgun sequence of Sporosarcina luteola NBRC 105378.</title>
        <authorList>
            <person name="Hosoyama A."/>
            <person name="Uohara A."/>
            <person name="Ohji S."/>
            <person name="Ichikawa N."/>
        </authorList>
    </citation>
    <scope>NUCLEOTIDE SEQUENCE [LARGE SCALE GENOMIC DNA]</scope>
    <source>
        <strain evidence="7 8">NBRC 105378</strain>
    </source>
</reference>
<comment type="caution">
    <text evidence="7">The sequence shown here is derived from an EMBL/GenBank/DDBJ whole genome shotgun (WGS) entry which is preliminary data.</text>
</comment>
<evidence type="ECO:0000256" key="3">
    <source>
        <dbReference type="ARBA" id="ARBA00022801"/>
    </source>
</evidence>
<dbReference type="PANTHER" id="PTHR10465">
    <property type="entry name" value="TRANSMEMBRANE GTPASE FZO1"/>
    <property type="match status" value="1"/>
</dbReference>
<evidence type="ECO:0000256" key="5">
    <source>
        <dbReference type="ARBA" id="ARBA00023136"/>
    </source>
</evidence>
<keyword evidence="5" id="KW-0472">Membrane</keyword>
<dbReference type="RefSeq" id="WP_147057767.1">
    <property type="nucleotide sequence ID" value="NZ_BJYL01000024.1"/>
</dbReference>
<feature type="domain" description="Dynamin N-terminal" evidence="6">
    <location>
        <begin position="624"/>
        <end position="849"/>
    </location>
</feature>
<dbReference type="InterPro" id="IPR045063">
    <property type="entry name" value="Dynamin_N"/>
</dbReference>
<keyword evidence="2" id="KW-0547">Nucleotide-binding</keyword>
<gene>
    <name evidence="7" type="ORF">SLU01_19670</name>
</gene>
<dbReference type="InterPro" id="IPR027094">
    <property type="entry name" value="Mitofusin_fam"/>
</dbReference>
<sequence>MSHSDILERTALYGQVFKEHHDEERVKKATSLARKLVDEEFVIGFAGHFSAGKSSMINALTGEDLLPSSPIPTSANIVKVRKTETEFAIIHRTDGTLLKYEGHGFPEAIKSFSKDDAEIELVEIGHPASNLPEAITVMDTPGVDSTDDAHRLSTESALHLADLVFYTMDYNHVQSELNFKFTKELLRYNPNVYLIINQIDKHRDSELPFEDFKRSVEDSFRLWGVEPKGIFYTSLRAKELPHNDFEKVKSIVEGSMVNWKEHFLVNAEQSLLKLKEEHLAFLESERNERQLAYADLVSDEDWNQVEELTGELKSLKKRASLLSGDEFYATFERERNELLRNASISPFETRELLKEYLESKSPRFKVGLLFGAKKTAEEREKRKVALASNLSKLIHTQIEVHMKALMKNVLKDAAMMTDERSIEIDEMDLTVPFDEIDTQLNATDAMTGDTVLNMAEQMKTAIQLVFRRKTDEWKNEMSKVATATGNEQTESLLHSVRTLEQKLAAIAQVEVINNQLSSLNDRIANPSSDLLANSRSLLKQWEKKLDIKVIDVDQLEAAASETITELIEDPTSVEEIQSESADANSVIKQALHIAESVMDVPGFLETANYLRNKADRLAQQEFTVALFGAFSAGKSSFSNALIGDRVLPVSPNPTTAAINRIRPLSDGKADRTADVHLKSEKQMTLDVAFSFEKLGVPILTLEDAFQKSGEVLLKELEDESLHIHKTFIRAFEKGYPVYKEKLGTTMNVNEGEFTRFVAEEDRSCFVDSIDLFIDCPLTKQGITLVDTPGADSINARHTDVAFDYIRNADAILFITYYNHAFARADREFLIQLGRVKDAFELDKMFFIVNAIDLAANEEEAEAVKSFVAQELMTFGIRHPRVYGISSLQALEAKLADRQDATMHAFENHFERFLKDDLKGLAVQALEEEVVKTVSRLETLIERTELNQSRKAERMLELDRFEQDIRAHYAHGFGEVIRKASINELNELVYYILQRVFLRFGDFFKEGYSPSTFANYPAEKALSMALAETVQMVGFDLMQELKVTNLRMLNFMNKQLKERQRTEMRFLSEKDNSISTSPYEAEDAEMLSFTVPFENPTVYKEVNRSFKNQKSFFERGERLVLKEQLEERLKDDASIYLGKEKERIETWADQWIEAEAEGLRLHLLTQSIQQIESERSLLQDTEQLDEWRKAFEKIR</sequence>
<dbReference type="InterPro" id="IPR027417">
    <property type="entry name" value="P-loop_NTPase"/>
</dbReference>
<keyword evidence="8" id="KW-1185">Reference proteome</keyword>
<protein>
    <submittedName>
        <fullName evidence="7">GTPase</fullName>
    </submittedName>
</protein>
<name>A0A511Z886_9BACL</name>
<keyword evidence="4" id="KW-0342">GTP-binding</keyword>
<dbReference type="CDD" id="cd09912">
    <property type="entry name" value="DLP_2"/>
    <property type="match status" value="2"/>
</dbReference>
<comment type="subcellular location">
    <subcellularLocation>
        <location evidence="1">Membrane</location>
    </subcellularLocation>
</comment>
<dbReference type="AlphaFoldDB" id="A0A511Z886"/>
<accession>A0A511Z886</accession>
<dbReference type="Proteomes" id="UP000321901">
    <property type="component" value="Unassembled WGS sequence"/>
</dbReference>
<dbReference type="SUPFAM" id="SSF52540">
    <property type="entry name" value="P-loop containing nucleoside triphosphate hydrolases"/>
    <property type="match status" value="2"/>
</dbReference>
<dbReference type="OrthoDB" id="5477114at2"/>
<dbReference type="EMBL" id="BJYL01000024">
    <property type="protein sequence ID" value="GEN83655.1"/>
    <property type="molecule type" value="Genomic_DNA"/>
</dbReference>
<evidence type="ECO:0000259" key="6">
    <source>
        <dbReference type="Pfam" id="PF00350"/>
    </source>
</evidence>
<dbReference type="GO" id="GO:0003924">
    <property type="term" value="F:GTPase activity"/>
    <property type="evidence" value="ECO:0007669"/>
    <property type="project" value="InterPro"/>
</dbReference>
<organism evidence="7 8">
    <name type="scientific">Sporosarcina luteola</name>
    <dbReference type="NCBI Taxonomy" id="582850"/>
    <lineage>
        <taxon>Bacteria</taxon>
        <taxon>Bacillati</taxon>
        <taxon>Bacillota</taxon>
        <taxon>Bacilli</taxon>
        <taxon>Bacillales</taxon>
        <taxon>Caryophanaceae</taxon>
        <taxon>Sporosarcina</taxon>
    </lineage>
</organism>
<feature type="domain" description="Dynamin N-terminal" evidence="6">
    <location>
        <begin position="43"/>
        <end position="198"/>
    </location>
</feature>
<evidence type="ECO:0000313" key="7">
    <source>
        <dbReference type="EMBL" id="GEN83655.1"/>
    </source>
</evidence>
<evidence type="ECO:0000256" key="2">
    <source>
        <dbReference type="ARBA" id="ARBA00022741"/>
    </source>
</evidence>
<dbReference type="GO" id="GO:0005525">
    <property type="term" value="F:GTP binding"/>
    <property type="evidence" value="ECO:0007669"/>
    <property type="project" value="UniProtKB-KW"/>
</dbReference>
<keyword evidence="3" id="KW-0378">Hydrolase</keyword>
<dbReference type="GO" id="GO:0016020">
    <property type="term" value="C:membrane"/>
    <property type="evidence" value="ECO:0007669"/>
    <property type="project" value="UniProtKB-SubCell"/>
</dbReference>